<reference evidence="1 2" key="1">
    <citation type="submission" date="2020-08" db="EMBL/GenBank/DDBJ databases">
        <title>Genomic Encyclopedia of Type Strains, Phase IV (KMG-IV): sequencing the most valuable type-strain genomes for metagenomic binning, comparative biology and taxonomic classification.</title>
        <authorList>
            <person name="Goeker M."/>
        </authorList>
    </citation>
    <scope>NUCLEOTIDE SEQUENCE [LARGE SCALE GENOMIC DNA]</scope>
    <source>
        <strain evidence="1 2">YIM 65646</strain>
    </source>
</reference>
<dbReference type="EMBL" id="JACHGT010000016">
    <property type="protein sequence ID" value="MBB6038374.1"/>
    <property type="molecule type" value="Genomic_DNA"/>
</dbReference>
<dbReference type="AlphaFoldDB" id="A0A841FRD3"/>
<proteinExistence type="predicted"/>
<evidence type="ECO:0000313" key="2">
    <source>
        <dbReference type="Proteomes" id="UP000548476"/>
    </source>
</evidence>
<dbReference type="RefSeq" id="WP_184791172.1">
    <property type="nucleotide sequence ID" value="NZ_BONT01000009.1"/>
</dbReference>
<protein>
    <submittedName>
        <fullName evidence="1">Uncharacterized protein</fullName>
    </submittedName>
</protein>
<sequence length="202" mass="22350">MSLRPERRGGPRRLGILTLVAALTVALVTVVGAPAASAACTPNPALADYYYNGGGGWWYGFKYISQDEHFIKSFGESYVNNTPNPIGYHYEESSTTTKVWTTTGTVSESLKRTFVTGLEFQSSVSLTRGYSYTVAETSKRTFDTAISPQTILYFDFGNLGYAIRYVFRVFYMSNCAVQGETGVETMIVPSNDKRWIFTAVPV</sequence>
<gene>
    <name evidence="1" type="ORF">HNR73_006257</name>
</gene>
<organism evidence="1 2">
    <name type="scientific">Phytomonospora endophytica</name>
    <dbReference type="NCBI Taxonomy" id="714109"/>
    <lineage>
        <taxon>Bacteria</taxon>
        <taxon>Bacillati</taxon>
        <taxon>Actinomycetota</taxon>
        <taxon>Actinomycetes</taxon>
        <taxon>Micromonosporales</taxon>
        <taxon>Micromonosporaceae</taxon>
        <taxon>Phytomonospora</taxon>
    </lineage>
</organism>
<accession>A0A841FRD3</accession>
<name>A0A841FRD3_9ACTN</name>
<comment type="caution">
    <text evidence="1">The sequence shown here is derived from an EMBL/GenBank/DDBJ whole genome shotgun (WGS) entry which is preliminary data.</text>
</comment>
<dbReference type="Proteomes" id="UP000548476">
    <property type="component" value="Unassembled WGS sequence"/>
</dbReference>
<evidence type="ECO:0000313" key="1">
    <source>
        <dbReference type="EMBL" id="MBB6038374.1"/>
    </source>
</evidence>
<keyword evidence="2" id="KW-1185">Reference proteome</keyword>